<reference evidence="3" key="1">
    <citation type="submission" date="2018-03" db="EMBL/GenBank/DDBJ databases">
        <authorList>
            <person name="Guldener U."/>
        </authorList>
    </citation>
    <scope>NUCLEOTIDE SEQUENCE</scope>
</reference>
<feature type="domain" description="SWIRM" evidence="2">
    <location>
        <begin position="265"/>
        <end position="362"/>
    </location>
</feature>
<dbReference type="PROSITE" id="PS50934">
    <property type="entry name" value="SWIRM"/>
    <property type="match status" value="1"/>
</dbReference>
<protein>
    <submittedName>
        <fullName evidence="3">Related to protein involved in sporulation and meiosis</fullName>
    </submittedName>
</protein>
<evidence type="ECO:0000313" key="4">
    <source>
        <dbReference type="Proteomes" id="UP001187682"/>
    </source>
</evidence>
<proteinExistence type="predicted"/>
<dbReference type="PANTHER" id="PTHR12374">
    <property type="entry name" value="TRANSCRIPTIONAL ADAPTOR 2 ADA2 -RELATED"/>
    <property type="match status" value="1"/>
</dbReference>
<dbReference type="Proteomes" id="UP001187682">
    <property type="component" value="Unassembled WGS sequence"/>
</dbReference>
<gene>
    <name evidence="3" type="ORF">DNG_10002</name>
</gene>
<dbReference type="AlphaFoldDB" id="A0AAE8N8E0"/>
<keyword evidence="4" id="KW-1185">Reference proteome</keyword>
<dbReference type="Pfam" id="PF04433">
    <property type="entry name" value="SWIRM"/>
    <property type="match status" value="1"/>
</dbReference>
<evidence type="ECO:0000313" key="3">
    <source>
        <dbReference type="EMBL" id="SPO07308.1"/>
    </source>
</evidence>
<dbReference type="PANTHER" id="PTHR12374:SF21">
    <property type="entry name" value="SWIRM DOMAIN-CONTAINING PROTEIN FUN19-RELATED"/>
    <property type="match status" value="1"/>
</dbReference>
<accession>A0AAE8N8E0</accession>
<dbReference type="GO" id="GO:0006338">
    <property type="term" value="P:chromatin remodeling"/>
    <property type="evidence" value="ECO:0007669"/>
    <property type="project" value="TreeGrafter"/>
</dbReference>
<name>A0AAE8N8E0_9PEZI</name>
<sequence>MSTYSSSSAPSKSTKMNLAIQNLISPPEPKPLENFYPSDAAAPSSSKTPEAEGREGKTALPPSPPDTPQDAINNDIHTVMESARDPILFDASQESSSASATVPLFPPESNMVEQLVDQHVRRRKEGMCETTYIPGPTKDDYGIVVGFTIKMMEPYIKDRRGWLKRERAWAQQATKARLERKRAMQEQRRLAVTAPKPVKHAAILPAKSSPVVRNEIQAKPTAARVGSPPEPQRRIVAPNREDKDFNALRDYCPPLSSLPNKPNSLKVEWKGQPIDLSGDPNSGLLHPDEITLAANLRLDCATYLTSKRRIFIQRLECAKIKKPFRKTDAQQACKIDVNKASKLWTAFEKVGWLDDHWIRRFM</sequence>
<feature type="region of interest" description="Disordered" evidence="1">
    <location>
        <begin position="1"/>
        <end position="72"/>
    </location>
</feature>
<dbReference type="InterPro" id="IPR007526">
    <property type="entry name" value="SWIRM"/>
</dbReference>
<dbReference type="GO" id="GO:0003713">
    <property type="term" value="F:transcription coactivator activity"/>
    <property type="evidence" value="ECO:0007669"/>
    <property type="project" value="TreeGrafter"/>
</dbReference>
<dbReference type="GO" id="GO:0006357">
    <property type="term" value="P:regulation of transcription by RNA polymerase II"/>
    <property type="evidence" value="ECO:0007669"/>
    <property type="project" value="TreeGrafter"/>
</dbReference>
<dbReference type="Gene3D" id="1.10.10.10">
    <property type="entry name" value="Winged helix-like DNA-binding domain superfamily/Winged helix DNA-binding domain"/>
    <property type="match status" value="1"/>
</dbReference>
<organism evidence="3 4">
    <name type="scientific">Cephalotrichum gorgonifer</name>
    <dbReference type="NCBI Taxonomy" id="2041049"/>
    <lineage>
        <taxon>Eukaryota</taxon>
        <taxon>Fungi</taxon>
        <taxon>Dikarya</taxon>
        <taxon>Ascomycota</taxon>
        <taxon>Pezizomycotina</taxon>
        <taxon>Sordariomycetes</taxon>
        <taxon>Hypocreomycetidae</taxon>
        <taxon>Microascales</taxon>
        <taxon>Microascaceae</taxon>
        <taxon>Cephalotrichum</taxon>
    </lineage>
</organism>
<comment type="caution">
    <text evidence="3">The sequence shown here is derived from an EMBL/GenBank/DDBJ whole genome shotgun (WGS) entry which is preliminary data.</text>
</comment>
<dbReference type="FunFam" id="1.10.10.10:FF:000087">
    <property type="entry name" value="Transcriptional adapter 2"/>
    <property type="match status" value="1"/>
</dbReference>
<dbReference type="EMBL" id="ONZQ02000019">
    <property type="protein sequence ID" value="SPO07308.1"/>
    <property type="molecule type" value="Genomic_DNA"/>
</dbReference>
<feature type="compositionally biased region" description="Polar residues" evidence="1">
    <location>
        <begin position="14"/>
        <end position="24"/>
    </location>
</feature>
<dbReference type="InterPro" id="IPR009057">
    <property type="entry name" value="Homeodomain-like_sf"/>
</dbReference>
<feature type="compositionally biased region" description="Low complexity" evidence="1">
    <location>
        <begin position="1"/>
        <end position="13"/>
    </location>
</feature>
<evidence type="ECO:0000256" key="1">
    <source>
        <dbReference type="SAM" id="MobiDB-lite"/>
    </source>
</evidence>
<dbReference type="GO" id="GO:0003682">
    <property type="term" value="F:chromatin binding"/>
    <property type="evidence" value="ECO:0007669"/>
    <property type="project" value="TreeGrafter"/>
</dbReference>
<dbReference type="SUPFAM" id="SSF46689">
    <property type="entry name" value="Homeodomain-like"/>
    <property type="match status" value="1"/>
</dbReference>
<dbReference type="GO" id="GO:0070210">
    <property type="term" value="C:Rpd3L-Expanded complex"/>
    <property type="evidence" value="ECO:0007669"/>
    <property type="project" value="TreeGrafter"/>
</dbReference>
<evidence type="ECO:0000259" key="2">
    <source>
        <dbReference type="PROSITE" id="PS50934"/>
    </source>
</evidence>
<dbReference type="InterPro" id="IPR036388">
    <property type="entry name" value="WH-like_DNA-bd_sf"/>
</dbReference>